<protein>
    <submittedName>
        <fullName evidence="1">Unannotated protein</fullName>
    </submittedName>
</protein>
<gene>
    <name evidence="1" type="ORF">UFOPK2754_01286</name>
</gene>
<proteinExistence type="predicted"/>
<evidence type="ECO:0000313" key="1">
    <source>
        <dbReference type="EMBL" id="CAB4742714.1"/>
    </source>
</evidence>
<organism evidence="1">
    <name type="scientific">freshwater metagenome</name>
    <dbReference type="NCBI Taxonomy" id="449393"/>
    <lineage>
        <taxon>unclassified sequences</taxon>
        <taxon>metagenomes</taxon>
        <taxon>ecological metagenomes</taxon>
    </lineage>
</organism>
<accession>A0A6J6T742</accession>
<dbReference type="AlphaFoldDB" id="A0A6J6T742"/>
<reference evidence="1" key="1">
    <citation type="submission" date="2020-05" db="EMBL/GenBank/DDBJ databases">
        <authorList>
            <person name="Chiriac C."/>
            <person name="Salcher M."/>
            <person name="Ghai R."/>
            <person name="Kavagutti S V."/>
        </authorList>
    </citation>
    <scope>NUCLEOTIDE SEQUENCE</scope>
</reference>
<name>A0A6J6T742_9ZZZZ</name>
<dbReference type="EMBL" id="CAEZYR010000041">
    <property type="protein sequence ID" value="CAB4742714.1"/>
    <property type="molecule type" value="Genomic_DNA"/>
</dbReference>
<sequence length="288" mass="31310">MRPFREEVLRALREHLGGSADEVVERDTLRGGGVPVVCEVGRIEAVLLNQPIGPHALDSEQSEVQAHRVRVVRVHREQRKGSTAQRSIDELAGAAHVAALATSPDPSLALDRNTGRERRQVAGHRSTVFDPVADRLLVIAAVRVRHEHGKGQRFFVDHQDRPKALPGLGGHHRRHRLAALPPEMPARRSRARREHLGRGSGKRAHHRAAELAVLALVEKVGLANGDAALVGSTLARPGPLREPVGLLVPQDVAHQVLEDVLSCGARLIRTAQVTLSDAGPQLGREQPE</sequence>